<dbReference type="SMART" id="SM00397">
    <property type="entry name" value="t_SNARE"/>
    <property type="match status" value="1"/>
</dbReference>
<dbReference type="AlphaFoldDB" id="A0A7N4PJW2"/>
<dbReference type="GO" id="GO:0098793">
    <property type="term" value="C:presynapse"/>
    <property type="evidence" value="ECO:0007669"/>
    <property type="project" value="GOC"/>
</dbReference>
<dbReference type="PROSITE" id="PS50192">
    <property type="entry name" value="T_SNARE"/>
    <property type="match status" value="1"/>
</dbReference>
<dbReference type="GO" id="GO:0000421">
    <property type="term" value="C:autophagosome membrane"/>
    <property type="evidence" value="ECO:0007669"/>
    <property type="project" value="UniProtKB-SubCell"/>
</dbReference>
<accession>A0A7N4PJW2</accession>
<dbReference type="Gene3D" id="1.20.5.110">
    <property type="match status" value="1"/>
</dbReference>
<evidence type="ECO:0000256" key="3">
    <source>
        <dbReference type="ARBA" id="ARBA00037064"/>
    </source>
</evidence>
<dbReference type="GO" id="GO:0019905">
    <property type="term" value="F:syntaxin binding"/>
    <property type="evidence" value="ECO:0007669"/>
    <property type="project" value="TreeGrafter"/>
</dbReference>
<name>A0A7N4PJW2_SARHA</name>
<dbReference type="GeneTree" id="ENSGT00950000182843"/>
<dbReference type="GO" id="GO:0016082">
    <property type="term" value="P:synaptic vesicle priming"/>
    <property type="evidence" value="ECO:0007669"/>
    <property type="project" value="TreeGrafter"/>
</dbReference>
<dbReference type="CDD" id="cd15856">
    <property type="entry name" value="SNARE_SNAP29C"/>
    <property type="match status" value="1"/>
</dbReference>
<reference evidence="12" key="3">
    <citation type="submission" date="2025-09" db="UniProtKB">
        <authorList>
            <consortium name="Ensembl"/>
        </authorList>
    </citation>
    <scope>IDENTIFICATION</scope>
</reference>
<keyword evidence="2" id="KW-0175">Coiled coil</keyword>
<dbReference type="Proteomes" id="UP000007648">
    <property type="component" value="Unassembled WGS sequence"/>
</dbReference>
<protein>
    <recommendedName>
        <fullName evidence="6">Synaptosomal-associated protein 29</fullName>
    </recommendedName>
    <alternativeName>
        <fullName evidence="7">Soluble 29 kDa NSF attachment protein</fullName>
    </alternativeName>
    <alternativeName>
        <fullName evidence="8">Vesicle-membrane fusion protein SNAP-29</fullName>
    </alternativeName>
</protein>
<organism evidence="12 13">
    <name type="scientific">Sarcophilus harrisii</name>
    <name type="common">Tasmanian devil</name>
    <name type="synonym">Sarcophilus laniarius</name>
    <dbReference type="NCBI Taxonomy" id="9305"/>
    <lineage>
        <taxon>Eukaryota</taxon>
        <taxon>Metazoa</taxon>
        <taxon>Chordata</taxon>
        <taxon>Craniata</taxon>
        <taxon>Vertebrata</taxon>
        <taxon>Euteleostomi</taxon>
        <taxon>Mammalia</taxon>
        <taxon>Metatheria</taxon>
        <taxon>Dasyuromorphia</taxon>
        <taxon>Dasyuridae</taxon>
        <taxon>Sarcophilus</taxon>
    </lineage>
</organism>
<comment type="subunit">
    <text evidence="9">Forms a SNARE complex, composed of VAMP8, SNAP29 and STX17, involved in fusion of autophagosome with lysosome. Interacts with multiple syntaxins including STX6. Interacts with EIPR1. Interacts with STX17; this interaction is increased in the absence of TMEM39A.</text>
</comment>
<dbReference type="InterPro" id="IPR000727">
    <property type="entry name" value="T_SNARE_dom"/>
</dbReference>
<gene>
    <name evidence="12" type="primary">SNAP29</name>
</gene>
<dbReference type="GO" id="GO:0031201">
    <property type="term" value="C:SNARE complex"/>
    <property type="evidence" value="ECO:0007669"/>
    <property type="project" value="TreeGrafter"/>
</dbReference>
<proteinExistence type="inferred from homology"/>
<dbReference type="Ensembl" id="ENSSHAT00000039439.1">
    <property type="protein sequence ID" value="ENSSHAP00000038594.1"/>
    <property type="gene ID" value="ENSSHAG00000026038.1"/>
</dbReference>
<evidence type="ECO:0000259" key="11">
    <source>
        <dbReference type="PROSITE" id="PS50192"/>
    </source>
</evidence>
<sequence length="200" mass="21898">MLRTGGGKGPQRWLARPREGGLSRAGSPSPGGEDCPWSPRVGRSGSGSAAFLCSFPRTVLLKDPTDVSTRYVAPLSSLVLSLPHVPCSLKEALATSKEQEENYQASHPNLRRLQSSDAIGGTHSAVGADAYPKNQYLREYHQKIDSNLDEMSKGLRRLKDIALGMQTEIDEQDELLGRLTTKVENLDINIKSTDKKVRQL</sequence>
<dbReference type="GO" id="GO:0031629">
    <property type="term" value="P:synaptic vesicle fusion to presynaptic active zone membrane"/>
    <property type="evidence" value="ECO:0007669"/>
    <property type="project" value="TreeGrafter"/>
</dbReference>
<evidence type="ECO:0000256" key="10">
    <source>
        <dbReference type="SAM" id="MobiDB-lite"/>
    </source>
</evidence>
<evidence type="ECO:0000256" key="9">
    <source>
        <dbReference type="ARBA" id="ARBA00046522"/>
    </source>
</evidence>
<reference evidence="12" key="2">
    <citation type="submission" date="2025-08" db="UniProtKB">
        <authorList>
            <consortium name="Ensembl"/>
        </authorList>
    </citation>
    <scope>IDENTIFICATION</scope>
</reference>
<evidence type="ECO:0000313" key="13">
    <source>
        <dbReference type="Proteomes" id="UP000007648"/>
    </source>
</evidence>
<feature type="region of interest" description="Disordered" evidence="10">
    <location>
        <begin position="1"/>
        <end position="41"/>
    </location>
</feature>
<dbReference type="GO" id="GO:0060170">
    <property type="term" value="C:ciliary membrane"/>
    <property type="evidence" value="ECO:0007669"/>
    <property type="project" value="UniProtKB-SubCell"/>
</dbReference>
<dbReference type="GO" id="GO:0005484">
    <property type="term" value="F:SNAP receptor activity"/>
    <property type="evidence" value="ECO:0007669"/>
    <property type="project" value="TreeGrafter"/>
</dbReference>
<keyword evidence="13" id="KW-1185">Reference proteome</keyword>
<dbReference type="PANTHER" id="PTHR19305">
    <property type="entry name" value="SYNAPTOSOMAL ASSOCIATED PROTEIN"/>
    <property type="match status" value="1"/>
</dbReference>
<comment type="subcellular location">
    <subcellularLocation>
        <location evidence="4">Cell projection</location>
        <location evidence="4">Cilium membrane</location>
        <topology evidence="4">Peripheral membrane protein</topology>
    </subcellularLocation>
    <subcellularLocation>
        <location evidence="5">Cytoplasmic vesicle</location>
        <location evidence="5">Autophagosome membrane</location>
        <topology evidence="5">Peripheral membrane protein</topology>
    </subcellularLocation>
</comment>
<evidence type="ECO:0000256" key="2">
    <source>
        <dbReference type="ARBA" id="ARBA00023054"/>
    </source>
</evidence>
<evidence type="ECO:0000256" key="6">
    <source>
        <dbReference type="ARBA" id="ARBA00041113"/>
    </source>
</evidence>
<evidence type="ECO:0000256" key="1">
    <source>
        <dbReference type="ARBA" id="ARBA00009480"/>
    </source>
</evidence>
<evidence type="ECO:0000313" key="12">
    <source>
        <dbReference type="Ensembl" id="ENSSHAP00000038594.1"/>
    </source>
</evidence>
<dbReference type="PANTHER" id="PTHR19305:SF9">
    <property type="entry name" value="SYNAPTOSOMAL-ASSOCIATED PROTEIN 29"/>
    <property type="match status" value="1"/>
</dbReference>
<evidence type="ECO:0000256" key="7">
    <source>
        <dbReference type="ARBA" id="ARBA00042308"/>
    </source>
</evidence>
<comment type="function">
    <text evidence="3">SNAREs, soluble N-ethylmaleimide-sensitive factor-attachment protein receptors, are essential proteins for fusion of cellular membranes. SNAREs localized on opposing membranes assemble to form a trans-SNARE complex, an extended, parallel four alpha-helical bundle that drives membrane fusion. SNAP29 is a SNARE involved in autophagy through the direct control of autophagosome membrane fusion with the lysososome membrane. Also plays a role in ciliogenesis by regulating membrane fusions.</text>
</comment>
<feature type="domain" description="T-SNARE coiled-coil homology" evidence="11">
    <location>
        <begin position="138"/>
        <end position="200"/>
    </location>
</feature>
<dbReference type="SUPFAM" id="SSF58038">
    <property type="entry name" value="SNARE fusion complex"/>
    <property type="match status" value="1"/>
</dbReference>
<evidence type="ECO:0000256" key="4">
    <source>
        <dbReference type="ARBA" id="ARBA00037808"/>
    </source>
</evidence>
<evidence type="ECO:0000256" key="5">
    <source>
        <dbReference type="ARBA" id="ARBA00037854"/>
    </source>
</evidence>
<evidence type="ECO:0000256" key="8">
    <source>
        <dbReference type="ARBA" id="ARBA00043032"/>
    </source>
</evidence>
<dbReference type="InParanoid" id="A0A7N4PJW2"/>
<reference evidence="12 13" key="1">
    <citation type="journal article" date="2011" name="Proc. Natl. Acad. Sci. U.S.A.">
        <title>Genetic diversity and population structure of the endangered marsupial Sarcophilus harrisii (Tasmanian devil).</title>
        <authorList>
            <person name="Miller W."/>
            <person name="Hayes V.M."/>
            <person name="Ratan A."/>
            <person name="Petersen D.C."/>
            <person name="Wittekindt N.E."/>
            <person name="Miller J."/>
            <person name="Walenz B."/>
            <person name="Knight J."/>
            <person name="Qi J."/>
            <person name="Zhao F."/>
            <person name="Wang Q."/>
            <person name="Bedoya-Reina O.C."/>
            <person name="Katiyar N."/>
            <person name="Tomsho L.P."/>
            <person name="Kasson L.M."/>
            <person name="Hardie R.A."/>
            <person name="Woodbridge P."/>
            <person name="Tindall E.A."/>
            <person name="Bertelsen M.F."/>
            <person name="Dixon D."/>
            <person name="Pyecroft S."/>
            <person name="Helgen K.M."/>
            <person name="Lesk A.M."/>
            <person name="Pringle T.H."/>
            <person name="Patterson N."/>
            <person name="Zhang Y."/>
            <person name="Kreiss A."/>
            <person name="Woods G.M."/>
            <person name="Jones M.E."/>
            <person name="Schuster S.C."/>
        </authorList>
    </citation>
    <scope>NUCLEOTIDE SEQUENCE [LARGE SCALE GENOMIC DNA]</scope>
</reference>
<dbReference type="FunFam" id="1.20.5.110:FF:000051">
    <property type="entry name" value="synaptosomal-associated protein 29"/>
    <property type="match status" value="1"/>
</dbReference>
<comment type="similarity">
    <text evidence="1">Belongs to the SNAP-25 family.</text>
</comment>